<dbReference type="SMART" id="SM00409">
    <property type="entry name" value="IG"/>
    <property type="match status" value="2"/>
</dbReference>
<dbReference type="InterPro" id="IPR000157">
    <property type="entry name" value="TIR_dom"/>
</dbReference>
<evidence type="ECO:0000256" key="14">
    <source>
        <dbReference type="SAM" id="Phobius"/>
    </source>
</evidence>
<reference evidence="17 18" key="1">
    <citation type="submission" date="2020-04" db="EMBL/GenBank/DDBJ databases">
        <authorList>
            <person name="Alioto T."/>
            <person name="Alioto T."/>
            <person name="Gomez Garrido J."/>
        </authorList>
    </citation>
    <scope>NUCLEOTIDE SEQUENCE [LARGE SCALE GENOMIC DNA]</scope>
</reference>
<dbReference type="Gene3D" id="2.60.40.10">
    <property type="entry name" value="Immunoglobulins"/>
    <property type="match status" value="2"/>
</dbReference>
<evidence type="ECO:0000256" key="1">
    <source>
        <dbReference type="ARBA" id="ARBA00009752"/>
    </source>
</evidence>
<dbReference type="PROSITE" id="PS50104">
    <property type="entry name" value="TIR"/>
    <property type="match status" value="1"/>
</dbReference>
<organism evidence="17 18">
    <name type="scientific">Cloeon dipterum</name>
    <dbReference type="NCBI Taxonomy" id="197152"/>
    <lineage>
        <taxon>Eukaryota</taxon>
        <taxon>Metazoa</taxon>
        <taxon>Ecdysozoa</taxon>
        <taxon>Arthropoda</taxon>
        <taxon>Hexapoda</taxon>
        <taxon>Insecta</taxon>
        <taxon>Pterygota</taxon>
        <taxon>Palaeoptera</taxon>
        <taxon>Ephemeroptera</taxon>
        <taxon>Pisciforma</taxon>
        <taxon>Baetidae</taxon>
        <taxon>Cloeon</taxon>
    </lineage>
</organism>
<dbReference type="SUPFAM" id="SSF52200">
    <property type="entry name" value="Toll/Interleukin receptor TIR domain"/>
    <property type="match status" value="1"/>
</dbReference>
<feature type="transmembrane region" description="Helical" evidence="14">
    <location>
        <begin position="323"/>
        <end position="344"/>
    </location>
</feature>
<comment type="caution">
    <text evidence="17">The sequence shown here is derived from an EMBL/GenBank/DDBJ whole genome shotgun (WGS) entry which is preliminary data.</text>
</comment>
<keyword evidence="2" id="KW-0244">Early protein</keyword>
<feature type="domain" description="TIR" evidence="15">
    <location>
        <begin position="367"/>
        <end position="504"/>
    </location>
</feature>
<keyword evidence="7" id="KW-1015">Disulfide bond</keyword>
<evidence type="ECO:0000256" key="2">
    <source>
        <dbReference type="ARBA" id="ARBA00022518"/>
    </source>
</evidence>
<keyword evidence="8" id="KW-0325">Glycoprotein</keyword>
<proteinExistence type="inferred from homology"/>
<feature type="domain" description="Ig-like" evidence="16">
    <location>
        <begin position="114"/>
        <end position="192"/>
    </location>
</feature>
<protein>
    <recommendedName>
        <fullName evidence="12">Soluble interferon alpha/beta receptor OPG204</fullName>
    </recommendedName>
</protein>
<comment type="function">
    <text evidence="13">Counteracts the antiviral effects of host IFN-alpha/beta and key IFN-inducible proteins involved in viral RNA degradation suxh as host OAS1. Acts as a soluble IFN-alpha receptor and thus inhibits the interaction between host IFN-alpha and its receptor.</text>
</comment>
<evidence type="ECO:0000313" key="17">
    <source>
        <dbReference type="EMBL" id="CAB3382205.1"/>
    </source>
</evidence>
<dbReference type="Pfam" id="PF00047">
    <property type="entry name" value="ig"/>
    <property type="match status" value="1"/>
</dbReference>
<evidence type="ECO:0000256" key="13">
    <source>
        <dbReference type="ARBA" id="ARBA00045444"/>
    </source>
</evidence>
<keyword evidence="3" id="KW-1090">Inhibition of host innate immune response by virus</keyword>
<evidence type="ECO:0000256" key="5">
    <source>
        <dbReference type="ARBA" id="ARBA00022830"/>
    </source>
</evidence>
<sequence length="554" mass="61690">MARCLSAAPWTLKAFRGIPFHQAAAGGAGQVGRIGSAGRAASCNHQPASQSVPKNVRVMMGLCKVALVLTLLLGPVLAQDNKQEFCTKFHLSATHNASGMQFTREVGQSDFAIEGKFKSIHCCARGYRSIEWYKDDIPYPWLGLGGGSSFILDPQAVNQTIFSAAVRESDAGLYKCVVRNDTHAFSHKINLTVLDNDYDGPMRTTYKPEDQYILPGDSTRFFCEAFIGQINSNKTSDLYQSVIWKKQGDNSTLQNTTRFMQHHFHRDEDQTLGGYLEISHVQLSDYGRYICSISVFNRNTHVMVALHKQEVPKAAPLTSPANGVLSLVVALSCTILVLVVLIYYKLRLRLLLLWKDFFSSGDKNDPKEFDIFICYVTKDAEFAVSELLPALEKRFHYQCCIHQLQPDGCGRLSQLSQVSRRLVMVLSPALAQQHSSTWSAASLAQLLDHLSQLHPSVVFVVTQELPVDTPGGELAAALKNTRHIFWPTQAKLEKDGTNFWIRLCLLLPARRPLCAPRARDRPPAKTQLPANNDLQMKKLNPATSTSRESLEVLV</sequence>
<dbReference type="InterPro" id="IPR013098">
    <property type="entry name" value="Ig_I-set"/>
</dbReference>
<evidence type="ECO:0000256" key="4">
    <source>
        <dbReference type="ARBA" id="ARBA00022801"/>
    </source>
</evidence>
<evidence type="ECO:0000313" key="18">
    <source>
        <dbReference type="Proteomes" id="UP000494165"/>
    </source>
</evidence>
<dbReference type="OrthoDB" id="6019866at2759"/>
<name>A0A8S1DMD7_9INSE</name>
<keyword evidence="5" id="KW-1114">Inhibition of host interferon signaling pathway by virus</keyword>
<evidence type="ECO:0000256" key="11">
    <source>
        <dbReference type="ARBA" id="ARBA00038761"/>
    </source>
</evidence>
<dbReference type="GO" id="GO:0007165">
    <property type="term" value="P:signal transduction"/>
    <property type="evidence" value="ECO:0007669"/>
    <property type="project" value="InterPro"/>
</dbReference>
<dbReference type="GO" id="GO:0039502">
    <property type="term" value="P:symbiont-mediated suppression of host type I interferon-mediated signaling pathway"/>
    <property type="evidence" value="ECO:0007669"/>
    <property type="project" value="UniProtKB-KW"/>
</dbReference>
<evidence type="ECO:0000256" key="3">
    <source>
        <dbReference type="ARBA" id="ARBA00022632"/>
    </source>
</evidence>
<feature type="transmembrane region" description="Helical" evidence="14">
    <location>
        <begin position="58"/>
        <end position="78"/>
    </location>
</feature>
<keyword evidence="14" id="KW-0812">Transmembrane</keyword>
<comment type="subunit">
    <text evidence="11">Interacts with host IFNA1.</text>
</comment>
<keyword evidence="10" id="KW-0393">Immunoglobulin domain</keyword>
<dbReference type="InterPro" id="IPR007110">
    <property type="entry name" value="Ig-like_dom"/>
</dbReference>
<dbReference type="Pfam" id="PF01582">
    <property type="entry name" value="TIR"/>
    <property type="match status" value="1"/>
</dbReference>
<evidence type="ECO:0000259" key="15">
    <source>
        <dbReference type="PROSITE" id="PS50104"/>
    </source>
</evidence>
<evidence type="ECO:0000256" key="8">
    <source>
        <dbReference type="ARBA" id="ARBA00023180"/>
    </source>
</evidence>
<dbReference type="PROSITE" id="PS50835">
    <property type="entry name" value="IG_LIKE"/>
    <property type="match status" value="2"/>
</dbReference>
<dbReference type="InterPro" id="IPR035897">
    <property type="entry name" value="Toll_tir_struct_dom_sf"/>
</dbReference>
<dbReference type="Pfam" id="PF07679">
    <property type="entry name" value="I-set"/>
    <property type="match status" value="1"/>
</dbReference>
<dbReference type="InterPro" id="IPR013151">
    <property type="entry name" value="Immunoglobulin_dom"/>
</dbReference>
<keyword evidence="14" id="KW-0472">Membrane</keyword>
<evidence type="ECO:0000256" key="10">
    <source>
        <dbReference type="ARBA" id="ARBA00023319"/>
    </source>
</evidence>
<accession>A0A8S1DMD7</accession>
<dbReference type="Proteomes" id="UP000494165">
    <property type="component" value="Unassembled WGS sequence"/>
</dbReference>
<evidence type="ECO:0000256" key="12">
    <source>
        <dbReference type="ARBA" id="ARBA00041012"/>
    </source>
</evidence>
<evidence type="ECO:0000256" key="9">
    <source>
        <dbReference type="ARBA" id="ARBA00023258"/>
    </source>
</evidence>
<dbReference type="AlphaFoldDB" id="A0A8S1DMD7"/>
<keyword evidence="14" id="KW-1133">Transmembrane helix</keyword>
<dbReference type="InterPro" id="IPR036179">
    <property type="entry name" value="Ig-like_dom_sf"/>
</dbReference>
<keyword evidence="5" id="KW-0945">Host-virus interaction</keyword>
<keyword evidence="4" id="KW-0378">Hydrolase</keyword>
<dbReference type="PANTHER" id="PTHR11890:SF44">
    <property type="entry name" value="X-LINKED INTERLEUKIN-1 RECEPTOR ACCESSORY PROTEIN-LIKE 2"/>
    <property type="match status" value="1"/>
</dbReference>
<dbReference type="EMBL" id="CADEPI010000260">
    <property type="protein sequence ID" value="CAB3382205.1"/>
    <property type="molecule type" value="Genomic_DNA"/>
</dbReference>
<dbReference type="Gene3D" id="3.40.50.10140">
    <property type="entry name" value="Toll/interleukin-1 receptor homology (TIR) domain"/>
    <property type="match status" value="1"/>
</dbReference>
<comment type="similarity">
    <text evidence="1">Belongs to the interleukin-1 receptor family.</text>
</comment>
<dbReference type="InterPro" id="IPR013783">
    <property type="entry name" value="Ig-like_fold"/>
</dbReference>
<evidence type="ECO:0000256" key="7">
    <source>
        <dbReference type="ARBA" id="ARBA00023157"/>
    </source>
</evidence>
<keyword evidence="5" id="KW-0899">Viral immunoevasion</keyword>
<feature type="domain" description="Ig-like" evidence="16">
    <location>
        <begin position="201"/>
        <end position="294"/>
    </location>
</feature>
<keyword evidence="18" id="KW-1185">Reference proteome</keyword>
<keyword evidence="6" id="KW-0520">NAD</keyword>
<dbReference type="SUPFAM" id="SSF48726">
    <property type="entry name" value="Immunoglobulin"/>
    <property type="match status" value="2"/>
</dbReference>
<gene>
    <name evidence="17" type="ORF">CLODIP_2_CD11746</name>
</gene>
<dbReference type="GO" id="GO:0016787">
    <property type="term" value="F:hydrolase activity"/>
    <property type="evidence" value="ECO:0007669"/>
    <property type="project" value="UniProtKB-KW"/>
</dbReference>
<dbReference type="InterPro" id="IPR003599">
    <property type="entry name" value="Ig_sub"/>
</dbReference>
<keyword evidence="9" id="KW-0922">Interferon antiviral system evasion</keyword>
<evidence type="ECO:0000256" key="6">
    <source>
        <dbReference type="ARBA" id="ARBA00023027"/>
    </source>
</evidence>
<dbReference type="PANTHER" id="PTHR11890">
    <property type="entry name" value="INTERLEUKIN-1 RECEPTOR FAMILY MEMBER"/>
    <property type="match status" value="1"/>
</dbReference>
<dbReference type="InterPro" id="IPR015621">
    <property type="entry name" value="IL-1_rcpt_fam"/>
</dbReference>
<evidence type="ECO:0000259" key="16">
    <source>
        <dbReference type="PROSITE" id="PS50835"/>
    </source>
</evidence>